<evidence type="ECO:0000313" key="11">
    <source>
        <dbReference type="EMBL" id="BDU76643.1"/>
    </source>
</evidence>
<dbReference type="Proteomes" id="UP001228113">
    <property type="component" value="Chromosome"/>
</dbReference>
<evidence type="ECO:0000256" key="4">
    <source>
        <dbReference type="ARBA" id="ARBA00022692"/>
    </source>
</evidence>
<feature type="active site" evidence="9">
    <location>
        <position position="137"/>
    </location>
</feature>
<dbReference type="PANTHER" id="PTHR33695">
    <property type="entry name" value="LIPOPROTEIN SIGNAL PEPTIDASE"/>
    <property type="match status" value="1"/>
</dbReference>
<dbReference type="InterPro" id="IPR001872">
    <property type="entry name" value="Peptidase_A8"/>
</dbReference>
<evidence type="ECO:0000256" key="5">
    <source>
        <dbReference type="ARBA" id="ARBA00022750"/>
    </source>
</evidence>
<organism evidence="11 12">
    <name type="scientific">Mesoterricola sediminis</name>
    <dbReference type="NCBI Taxonomy" id="2927980"/>
    <lineage>
        <taxon>Bacteria</taxon>
        <taxon>Pseudomonadati</taxon>
        <taxon>Acidobacteriota</taxon>
        <taxon>Holophagae</taxon>
        <taxon>Holophagales</taxon>
        <taxon>Holophagaceae</taxon>
        <taxon>Mesoterricola</taxon>
    </lineage>
</organism>
<protein>
    <recommendedName>
        <fullName evidence="9">Lipoprotein signal peptidase</fullName>
        <ecNumber evidence="9">3.4.23.36</ecNumber>
    </recommendedName>
    <alternativeName>
        <fullName evidence="9">Prolipoprotein signal peptidase</fullName>
    </alternativeName>
    <alternativeName>
        <fullName evidence="9">Signal peptidase II</fullName>
        <shortName evidence="9">SPase II</shortName>
    </alternativeName>
</protein>
<dbReference type="GO" id="GO:0005886">
    <property type="term" value="C:plasma membrane"/>
    <property type="evidence" value="ECO:0007669"/>
    <property type="project" value="UniProtKB-SubCell"/>
</dbReference>
<evidence type="ECO:0000256" key="2">
    <source>
        <dbReference type="ARBA" id="ARBA00022475"/>
    </source>
</evidence>
<dbReference type="PRINTS" id="PR00781">
    <property type="entry name" value="LIPOSIGPTASE"/>
</dbReference>
<evidence type="ECO:0000256" key="6">
    <source>
        <dbReference type="ARBA" id="ARBA00022801"/>
    </source>
</evidence>
<accession>A0AA48KFN9</accession>
<keyword evidence="7 9" id="KW-1133">Transmembrane helix</keyword>
<reference evidence="11" key="1">
    <citation type="journal article" date="2023" name="Int. J. Syst. Evol. Microbiol.">
        <title>Mesoterricola silvestris gen. nov., sp. nov., Mesoterricola sediminis sp. nov., Geothrix oryzae sp. nov., Geothrix edaphica sp. nov., Geothrix rubra sp. nov., and Geothrix limicola sp. nov., six novel members of Acidobacteriota isolated from soils.</title>
        <authorList>
            <person name="Itoh H."/>
            <person name="Sugisawa Y."/>
            <person name="Mise K."/>
            <person name="Xu Z."/>
            <person name="Kuniyasu M."/>
            <person name="Ushijima N."/>
            <person name="Kawano K."/>
            <person name="Kobayashi E."/>
            <person name="Shiratori Y."/>
            <person name="Masuda Y."/>
            <person name="Senoo K."/>
        </authorList>
    </citation>
    <scope>NUCLEOTIDE SEQUENCE</scope>
    <source>
        <strain evidence="11">W786</strain>
    </source>
</reference>
<feature type="transmembrane region" description="Helical" evidence="9">
    <location>
        <begin position="92"/>
        <end position="109"/>
    </location>
</feature>
<comment type="catalytic activity">
    <reaction evidence="9">
        <text>Release of signal peptides from bacterial membrane prolipoproteins. Hydrolyzes -Xaa-Yaa-Zaa-|-(S,diacylglyceryl)Cys-, in which Xaa is hydrophobic (preferably Leu), and Yaa (Ala or Ser) and Zaa (Gly or Ala) have small, neutral side chains.</text>
        <dbReference type="EC" id="3.4.23.36"/>
    </reaction>
</comment>
<keyword evidence="5 9" id="KW-0064">Aspartyl protease</keyword>
<dbReference type="AlphaFoldDB" id="A0AA48KFN9"/>
<evidence type="ECO:0000256" key="3">
    <source>
        <dbReference type="ARBA" id="ARBA00022670"/>
    </source>
</evidence>
<evidence type="ECO:0000256" key="8">
    <source>
        <dbReference type="ARBA" id="ARBA00023136"/>
    </source>
</evidence>
<proteinExistence type="inferred from homology"/>
<feature type="active site" evidence="9">
    <location>
        <position position="119"/>
    </location>
</feature>
<gene>
    <name evidence="9 11" type="primary">lspA</name>
    <name evidence="11" type="ORF">METESE_16010</name>
</gene>
<keyword evidence="3 9" id="KW-0645">Protease</keyword>
<feature type="transmembrane region" description="Helical" evidence="9">
    <location>
        <begin position="129"/>
        <end position="152"/>
    </location>
</feature>
<dbReference type="EMBL" id="AP027081">
    <property type="protein sequence ID" value="BDU76643.1"/>
    <property type="molecule type" value="Genomic_DNA"/>
</dbReference>
<dbReference type="GO" id="GO:0006508">
    <property type="term" value="P:proteolysis"/>
    <property type="evidence" value="ECO:0007669"/>
    <property type="project" value="UniProtKB-KW"/>
</dbReference>
<evidence type="ECO:0000256" key="10">
    <source>
        <dbReference type="RuleBase" id="RU004181"/>
    </source>
</evidence>
<comment type="similarity">
    <text evidence="1 9 10">Belongs to the peptidase A8 family.</text>
</comment>
<dbReference type="PANTHER" id="PTHR33695:SF1">
    <property type="entry name" value="LIPOPROTEIN SIGNAL PEPTIDASE"/>
    <property type="match status" value="1"/>
</dbReference>
<keyword evidence="4 9" id="KW-0812">Transmembrane</keyword>
<dbReference type="HAMAP" id="MF_00161">
    <property type="entry name" value="LspA"/>
    <property type="match status" value="1"/>
</dbReference>
<dbReference type="EC" id="3.4.23.36" evidence="9"/>
<evidence type="ECO:0000256" key="9">
    <source>
        <dbReference type="HAMAP-Rule" id="MF_00161"/>
    </source>
</evidence>
<comment type="subcellular location">
    <subcellularLocation>
        <location evidence="9">Cell membrane</location>
        <topology evidence="9">Multi-pass membrane protein</topology>
    </subcellularLocation>
</comment>
<feature type="transmembrane region" description="Helical" evidence="9">
    <location>
        <begin position="67"/>
        <end position="85"/>
    </location>
</feature>
<dbReference type="NCBIfam" id="TIGR00077">
    <property type="entry name" value="lspA"/>
    <property type="match status" value="1"/>
</dbReference>
<comment type="caution">
    <text evidence="9">Lacks conserved residue(s) required for the propagation of feature annotation.</text>
</comment>
<comment type="pathway">
    <text evidence="9">Protein modification; lipoprotein biosynthesis (signal peptide cleavage).</text>
</comment>
<keyword evidence="8 9" id="KW-0472">Membrane</keyword>
<dbReference type="GO" id="GO:0004190">
    <property type="term" value="F:aspartic-type endopeptidase activity"/>
    <property type="evidence" value="ECO:0007669"/>
    <property type="project" value="UniProtKB-UniRule"/>
</dbReference>
<dbReference type="KEGG" id="msea:METESE_16010"/>
<keyword evidence="11" id="KW-0449">Lipoprotein</keyword>
<keyword evidence="6 9" id="KW-0378">Hydrolase</keyword>
<name>A0AA48KFN9_9BACT</name>
<evidence type="ECO:0000313" key="12">
    <source>
        <dbReference type="Proteomes" id="UP001228113"/>
    </source>
</evidence>
<dbReference type="RefSeq" id="WP_243332604.1">
    <property type="nucleotide sequence ID" value="NZ_AP027081.1"/>
</dbReference>
<comment type="function">
    <text evidence="9">This protein specifically catalyzes the removal of signal peptides from prolipoproteins.</text>
</comment>
<dbReference type="Pfam" id="PF01252">
    <property type="entry name" value="Peptidase_A8"/>
    <property type="match status" value="1"/>
</dbReference>
<sequence>MIRRLPWLALPLAALFLDWASKAWILAHLPVHGSRTVIEGFFHLTLGYNPGAIFGTLAGAPGPVRQILFTVAGLGAVGYFGWEFLRAATPTLHRVGLGLILGGALGNGLDRYLRGAVVDFLDFEFWGWHYWTFNLADTFIVCGGLLLGLGLLRDALRARRPEPPETV</sequence>
<keyword evidence="12" id="KW-1185">Reference proteome</keyword>
<keyword evidence="2 9" id="KW-1003">Cell membrane</keyword>
<evidence type="ECO:0000256" key="1">
    <source>
        <dbReference type="ARBA" id="ARBA00006139"/>
    </source>
</evidence>
<evidence type="ECO:0000256" key="7">
    <source>
        <dbReference type="ARBA" id="ARBA00022989"/>
    </source>
</evidence>